<dbReference type="Proteomes" id="UP000095751">
    <property type="component" value="Unassembled WGS sequence"/>
</dbReference>
<sequence>FLLDMWGVMHDGEKPYNGVLEVIQKLKNYHQDNENKKKKKLIIVSNSSKRRSNSVKMLRKLGFNENDFDEIITSGEVAHHLLQYLSSSDISRNNNNNNAFCFGSGDEDEIYLNSCGWTLAENIESANLIVARGTFVIHQKQNENDDDNVMKNNGVVVDKKIDETLYWKTYQDVLDKAARKQIPMIVCNPDKIRPDIDKSPMPGTIGVAYEELLSKYHGGNKNNDDGDDNYDNSAFSTESLVLYLGKPFPSVYEIALSSISSSSDGDSSSDDIDKSRVVMVGDALETDVTGATVAGFDSIWVINDGIHYQDVNGCETVLQDFNQKSELTYAKGRQVSPTFVIPHFRW</sequence>
<proteinExistence type="predicted"/>
<accession>A0A1E7F8Z9</accession>
<organism evidence="1 2">
    <name type="scientific">Fragilariopsis cylindrus CCMP1102</name>
    <dbReference type="NCBI Taxonomy" id="635003"/>
    <lineage>
        <taxon>Eukaryota</taxon>
        <taxon>Sar</taxon>
        <taxon>Stramenopiles</taxon>
        <taxon>Ochrophyta</taxon>
        <taxon>Bacillariophyta</taxon>
        <taxon>Bacillariophyceae</taxon>
        <taxon>Bacillariophycidae</taxon>
        <taxon>Bacillariales</taxon>
        <taxon>Bacillariaceae</taxon>
        <taxon>Fragilariopsis</taxon>
    </lineage>
</organism>
<dbReference type="SUPFAM" id="SSF56784">
    <property type="entry name" value="HAD-like"/>
    <property type="match status" value="1"/>
</dbReference>
<evidence type="ECO:0008006" key="3">
    <source>
        <dbReference type="Google" id="ProtNLM"/>
    </source>
</evidence>
<keyword evidence="2" id="KW-1185">Reference proteome</keyword>
<evidence type="ECO:0000313" key="1">
    <source>
        <dbReference type="EMBL" id="OEU14626.1"/>
    </source>
</evidence>
<dbReference type="Pfam" id="PF13344">
    <property type="entry name" value="Hydrolase_6"/>
    <property type="match status" value="1"/>
</dbReference>
<dbReference type="PANTHER" id="PTHR19288:SF90">
    <property type="entry name" value="OS08G0542600 PROTEIN"/>
    <property type="match status" value="1"/>
</dbReference>
<gene>
    <name evidence="1" type="ORF">FRACYDRAFT_149859</name>
</gene>
<dbReference type="Pfam" id="PF13242">
    <property type="entry name" value="Hydrolase_like"/>
    <property type="match status" value="1"/>
</dbReference>
<dbReference type="Gene3D" id="3.40.50.1000">
    <property type="entry name" value="HAD superfamily/HAD-like"/>
    <property type="match status" value="2"/>
</dbReference>
<evidence type="ECO:0000313" key="2">
    <source>
        <dbReference type="Proteomes" id="UP000095751"/>
    </source>
</evidence>
<feature type="non-terminal residue" evidence="1">
    <location>
        <position position="346"/>
    </location>
</feature>
<dbReference type="PANTHER" id="PTHR19288">
    <property type="entry name" value="4-NITROPHENYLPHOSPHATASE-RELATED"/>
    <property type="match status" value="1"/>
</dbReference>
<dbReference type="OrthoDB" id="426235at2759"/>
<dbReference type="GO" id="GO:0016791">
    <property type="term" value="F:phosphatase activity"/>
    <property type="evidence" value="ECO:0007669"/>
    <property type="project" value="TreeGrafter"/>
</dbReference>
<dbReference type="InterPro" id="IPR006357">
    <property type="entry name" value="HAD-SF_hydro_IIA"/>
</dbReference>
<dbReference type="InterPro" id="IPR036412">
    <property type="entry name" value="HAD-like_sf"/>
</dbReference>
<feature type="non-terminal residue" evidence="1">
    <location>
        <position position="1"/>
    </location>
</feature>
<protein>
    <recommendedName>
        <fullName evidence="3">HAD-superfamily hydrolase</fullName>
    </recommendedName>
</protein>
<dbReference type="InterPro" id="IPR023214">
    <property type="entry name" value="HAD_sf"/>
</dbReference>
<dbReference type="GO" id="GO:0009507">
    <property type="term" value="C:chloroplast"/>
    <property type="evidence" value="ECO:0007669"/>
    <property type="project" value="TreeGrafter"/>
</dbReference>
<dbReference type="AlphaFoldDB" id="A0A1E7F8Z9"/>
<dbReference type="InParanoid" id="A0A1E7F8Z9"/>
<dbReference type="KEGG" id="fcy:FRACYDRAFT_149859"/>
<name>A0A1E7F8Z9_9STRA</name>
<reference evidence="1 2" key="1">
    <citation type="submission" date="2016-09" db="EMBL/GenBank/DDBJ databases">
        <title>Extensive genetic diversity and differential bi-allelic expression allows diatom success in the polar Southern Ocean.</title>
        <authorList>
            <consortium name="DOE Joint Genome Institute"/>
            <person name="Mock T."/>
            <person name="Otillar R.P."/>
            <person name="Strauss J."/>
            <person name="Dupont C."/>
            <person name="Frickenhaus S."/>
            <person name="Maumus F."/>
            <person name="Mcmullan M."/>
            <person name="Sanges R."/>
            <person name="Schmutz J."/>
            <person name="Toseland A."/>
            <person name="Valas R."/>
            <person name="Veluchamy A."/>
            <person name="Ward B.J."/>
            <person name="Allen A."/>
            <person name="Barry K."/>
            <person name="Falciatore A."/>
            <person name="Ferrante M."/>
            <person name="Fortunato A.E."/>
            <person name="Gloeckner G."/>
            <person name="Gruber A."/>
            <person name="Hipkin R."/>
            <person name="Janech M."/>
            <person name="Kroth P."/>
            <person name="Leese F."/>
            <person name="Lindquist E."/>
            <person name="Lyon B.R."/>
            <person name="Martin J."/>
            <person name="Mayer C."/>
            <person name="Parker M."/>
            <person name="Quesneville H."/>
            <person name="Raymond J."/>
            <person name="Uhlig C."/>
            <person name="Valentin K.U."/>
            <person name="Worden A.Z."/>
            <person name="Armbrust E.V."/>
            <person name="Bowler C."/>
            <person name="Green B."/>
            <person name="Moulton V."/>
            <person name="Van Oosterhout C."/>
            <person name="Grigoriev I."/>
        </authorList>
    </citation>
    <scope>NUCLEOTIDE SEQUENCE [LARGE SCALE GENOMIC DNA]</scope>
    <source>
        <strain evidence="1 2">CCMP1102</strain>
    </source>
</reference>
<dbReference type="EMBL" id="KV784360">
    <property type="protein sequence ID" value="OEU14626.1"/>
    <property type="molecule type" value="Genomic_DNA"/>
</dbReference>